<evidence type="ECO:0000256" key="4">
    <source>
        <dbReference type="ARBA" id="ARBA00022692"/>
    </source>
</evidence>
<evidence type="ECO:0000313" key="9">
    <source>
        <dbReference type="EMBL" id="GAA3172064.1"/>
    </source>
</evidence>
<feature type="transmembrane region" description="Helical" evidence="8">
    <location>
        <begin position="145"/>
        <end position="164"/>
    </location>
</feature>
<feature type="region of interest" description="Disordered" evidence="7">
    <location>
        <begin position="483"/>
        <end position="509"/>
    </location>
</feature>
<evidence type="ECO:0000313" key="10">
    <source>
        <dbReference type="Proteomes" id="UP001499924"/>
    </source>
</evidence>
<gene>
    <name evidence="9" type="ORF">GCM10010531_26870</name>
</gene>
<protein>
    <submittedName>
        <fullName evidence="9">Lipopolysaccharide biosynthesis protein</fullName>
    </submittedName>
</protein>
<feature type="transmembrane region" description="Helical" evidence="8">
    <location>
        <begin position="20"/>
        <end position="38"/>
    </location>
</feature>
<proteinExistence type="inferred from homology"/>
<accession>A0ABP6P9A5</accession>
<feature type="transmembrane region" description="Helical" evidence="8">
    <location>
        <begin position="294"/>
        <end position="315"/>
    </location>
</feature>
<reference evidence="10" key="1">
    <citation type="journal article" date="2019" name="Int. J. Syst. Evol. Microbiol.">
        <title>The Global Catalogue of Microorganisms (GCM) 10K type strain sequencing project: providing services to taxonomists for standard genome sequencing and annotation.</title>
        <authorList>
            <consortium name="The Broad Institute Genomics Platform"/>
            <consortium name="The Broad Institute Genome Sequencing Center for Infectious Disease"/>
            <person name="Wu L."/>
            <person name="Ma J."/>
        </authorList>
    </citation>
    <scope>NUCLEOTIDE SEQUENCE [LARGE SCALE GENOMIC DNA]</scope>
    <source>
        <strain evidence="10">JCM 15614</strain>
    </source>
</reference>
<dbReference type="EMBL" id="BAAAVV010000006">
    <property type="protein sequence ID" value="GAA3172064.1"/>
    <property type="molecule type" value="Genomic_DNA"/>
</dbReference>
<keyword evidence="4 8" id="KW-0812">Transmembrane</keyword>
<sequence length="509" mass="52537">MAEFRTAVAVGVGWTAAQKWLVRIAGVLTFVVLSRLLGPADIGLVALALAFLGVLGVVADLGAATFLVQTRSWDERTRSTTFWTTLALSLAATGLVVVLASPLAGLLGEPRLAPVFQALAPILVLSVTSAVPSAILQRELRFRELALREMAAGLLSAAVGVALALAGAGVWALVGQSGTQALVSAVLVWRMSAWRPTRQVSREAFAELRRFGGPVLAVNVLQSVRDRLEQFLLGALLGVTALGYWTVAVRLLALLVDVSVAVLDSVALPVFAAARTSADRFRRAFEYALSATQVLLVPALALLAVASPVLLPWLFGAQWDASIPPAQVLCLAYGIAGLGYFNRAALLSHGRSGVELALTAASLTVHLALVVLVAPLGLTALAWAFAGEAVFTVLLGAVTLRGALGIGPATWGRPSLVVGGGLLAVAAALGAMRALSLGPVAGVVTGGAVTVVVLGLGLWLTNAPLLRQLADDVGRLRGRGREVVDGERADEPGGDAGPERVRGDVGAHQ</sequence>
<evidence type="ECO:0000256" key="6">
    <source>
        <dbReference type="ARBA" id="ARBA00023136"/>
    </source>
</evidence>
<dbReference type="InterPro" id="IPR050833">
    <property type="entry name" value="Poly_Biosynth_Transport"/>
</dbReference>
<feature type="transmembrane region" description="Helical" evidence="8">
    <location>
        <begin position="321"/>
        <end position="341"/>
    </location>
</feature>
<feature type="transmembrane region" description="Helical" evidence="8">
    <location>
        <begin position="253"/>
        <end position="274"/>
    </location>
</feature>
<name>A0ABP6P9A5_9ACTN</name>
<evidence type="ECO:0000256" key="1">
    <source>
        <dbReference type="ARBA" id="ARBA00004651"/>
    </source>
</evidence>
<dbReference type="CDD" id="cd13127">
    <property type="entry name" value="MATE_tuaB_like"/>
    <property type="match status" value="1"/>
</dbReference>
<feature type="transmembrane region" description="Helical" evidence="8">
    <location>
        <begin position="441"/>
        <end position="460"/>
    </location>
</feature>
<keyword evidence="3" id="KW-1003">Cell membrane</keyword>
<dbReference type="Pfam" id="PF13440">
    <property type="entry name" value="Polysacc_synt_3"/>
    <property type="match status" value="1"/>
</dbReference>
<dbReference type="Proteomes" id="UP001499924">
    <property type="component" value="Unassembled WGS sequence"/>
</dbReference>
<evidence type="ECO:0000256" key="2">
    <source>
        <dbReference type="ARBA" id="ARBA00007430"/>
    </source>
</evidence>
<comment type="caution">
    <text evidence="9">The sequence shown here is derived from an EMBL/GenBank/DDBJ whole genome shotgun (WGS) entry which is preliminary data.</text>
</comment>
<evidence type="ECO:0000256" key="7">
    <source>
        <dbReference type="SAM" id="MobiDB-lite"/>
    </source>
</evidence>
<evidence type="ECO:0000256" key="8">
    <source>
        <dbReference type="SAM" id="Phobius"/>
    </source>
</evidence>
<feature type="transmembrane region" description="Helical" evidence="8">
    <location>
        <begin position="353"/>
        <end position="374"/>
    </location>
</feature>
<feature type="transmembrane region" description="Helical" evidence="8">
    <location>
        <begin position="44"/>
        <end position="68"/>
    </location>
</feature>
<feature type="transmembrane region" description="Helical" evidence="8">
    <location>
        <begin position="115"/>
        <end position="136"/>
    </location>
</feature>
<comment type="similarity">
    <text evidence="2">Belongs to the polysaccharide synthase family.</text>
</comment>
<dbReference type="PANTHER" id="PTHR30250">
    <property type="entry name" value="PST FAMILY PREDICTED COLANIC ACID TRANSPORTER"/>
    <property type="match status" value="1"/>
</dbReference>
<keyword evidence="6 8" id="KW-0472">Membrane</keyword>
<feature type="transmembrane region" description="Helical" evidence="8">
    <location>
        <begin position="380"/>
        <end position="404"/>
    </location>
</feature>
<comment type="subcellular location">
    <subcellularLocation>
        <location evidence="1">Cell membrane</location>
        <topology evidence="1">Multi-pass membrane protein</topology>
    </subcellularLocation>
</comment>
<keyword evidence="5 8" id="KW-1133">Transmembrane helix</keyword>
<dbReference type="PANTHER" id="PTHR30250:SF10">
    <property type="entry name" value="LIPOPOLYSACCHARIDE BIOSYNTHESIS PROTEIN WZXC"/>
    <property type="match status" value="1"/>
</dbReference>
<feature type="transmembrane region" description="Helical" evidence="8">
    <location>
        <begin position="80"/>
        <end position="103"/>
    </location>
</feature>
<feature type="transmembrane region" description="Helical" evidence="8">
    <location>
        <begin position="416"/>
        <end position="435"/>
    </location>
</feature>
<keyword evidence="10" id="KW-1185">Reference proteome</keyword>
<organism evidence="9 10">
    <name type="scientific">Blastococcus jejuensis</name>
    <dbReference type="NCBI Taxonomy" id="351224"/>
    <lineage>
        <taxon>Bacteria</taxon>
        <taxon>Bacillati</taxon>
        <taxon>Actinomycetota</taxon>
        <taxon>Actinomycetes</taxon>
        <taxon>Geodermatophilales</taxon>
        <taxon>Geodermatophilaceae</taxon>
        <taxon>Blastococcus</taxon>
    </lineage>
</organism>
<evidence type="ECO:0000256" key="5">
    <source>
        <dbReference type="ARBA" id="ARBA00022989"/>
    </source>
</evidence>
<evidence type="ECO:0000256" key="3">
    <source>
        <dbReference type="ARBA" id="ARBA00022475"/>
    </source>
</evidence>